<feature type="region of interest" description="Disordered" evidence="1">
    <location>
        <begin position="1"/>
        <end position="77"/>
    </location>
</feature>
<keyword evidence="2" id="KW-0675">Receptor</keyword>
<feature type="compositionally biased region" description="Polar residues" evidence="1">
    <location>
        <begin position="1"/>
        <end position="10"/>
    </location>
</feature>
<dbReference type="Proteomes" id="UP000076078">
    <property type="component" value="Unassembled WGS sequence"/>
</dbReference>
<dbReference type="InParanoid" id="A0A152AAK6"/>
<feature type="compositionally biased region" description="Acidic residues" evidence="1">
    <location>
        <begin position="11"/>
        <end position="21"/>
    </location>
</feature>
<proteinExistence type="predicted"/>
<comment type="caution">
    <text evidence="2">The sequence shown here is derived from an EMBL/GenBank/DDBJ whole genome shotgun (WGS) entry which is preliminary data.</text>
</comment>
<accession>A0A152AAK6</accession>
<dbReference type="EMBL" id="LODT01000001">
    <property type="protein sequence ID" value="KYR03107.1"/>
    <property type="molecule type" value="Genomic_DNA"/>
</dbReference>
<name>A0A152AAK6_TIELA</name>
<keyword evidence="3" id="KW-1185">Reference proteome</keyword>
<organism evidence="2 3">
    <name type="scientific">Tieghemostelium lacteum</name>
    <name type="common">Slime mold</name>
    <name type="synonym">Dictyostelium lacteum</name>
    <dbReference type="NCBI Taxonomy" id="361077"/>
    <lineage>
        <taxon>Eukaryota</taxon>
        <taxon>Amoebozoa</taxon>
        <taxon>Evosea</taxon>
        <taxon>Eumycetozoa</taxon>
        <taxon>Dictyostelia</taxon>
        <taxon>Dictyosteliales</taxon>
        <taxon>Raperosteliaceae</taxon>
        <taxon>Tieghemostelium</taxon>
    </lineage>
</organism>
<feature type="compositionally biased region" description="Acidic residues" evidence="1">
    <location>
        <begin position="36"/>
        <end position="77"/>
    </location>
</feature>
<reference evidence="2 3" key="1">
    <citation type="submission" date="2015-12" db="EMBL/GenBank/DDBJ databases">
        <title>Dictyostelia acquired genes for synthesis and detection of signals that induce cell-type specialization by lateral gene transfer from prokaryotes.</title>
        <authorList>
            <person name="Gloeckner G."/>
            <person name="Schaap P."/>
        </authorList>
    </citation>
    <scope>NUCLEOTIDE SEQUENCE [LARGE SCALE GENOMIC DNA]</scope>
    <source>
        <strain evidence="2 3">TK</strain>
    </source>
</reference>
<evidence type="ECO:0000313" key="3">
    <source>
        <dbReference type="Proteomes" id="UP000076078"/>
    </source>
</evidence>
<evidence type="ECO:0000313" key="2">
    <source>
        <dbReference type="EMBL" id="KYR03107.1"/>
    </source>
</evidence>
<gene>
    <name evidence="2" type="ORF">DLAC_00601</name>
</gene>
<protein>
    <submittedName>
        <fullName evidence="2">G-protein-coupled receptor</fullName>
    </submittedName>
</protein>
<evidence type="ECO:0000256" key="1">
    <source>
        <dbReference type="SAM" id="MobiDB-lite"/>
    </source>
</evidence>
<sequence>MDINELNNSGIEDDNLIDDNSDSCYSHNDDHSNNYSEDDSDNYFADYSDDSIDDYSDDSIDDDSDDSTDDYSDDSDNSEVNLKKKYFIQKIKETSYIDVFMKDIIPWVFNNDTDTNNIKLKFNTLHSLIQEILEDYLLISQFIEKWVDTFISSGNDSQVYYWFLSSDMIFDHFCRNGLLKKLLETDNAEVLLLIFEKSVDIYIGSYDMEYDNKTIPIPSLVKALKVIQNQHLGSKFLKIMDNFTYLTNGLLRLVYRYDKDYGDLKKELLKDHFNGEGIKMKKNLSLEFVESFIQLISMYPDILDGNLLNYLLLMTLQNLSEEDRSSLKPVFMNILPSILDGLARYTKYKSKRQLKLFNYFFYLKKYYGKEFIENEIYKLLLGMENISSNPRYFEKLNVMLNTIIDSDMVRNNLQDLHQRILVSNFGQPLHYNYWVNTLLSKVYNRYGDLQPISEPNQQFILQLMISETSSESGSESGSIKSDADSRESKDTMIEENDEFFIIFANLYPELIVKNLKQFLKNSISNKKYAVGSQGMGKILRLPTIIDELAKPENKGKFENSITEYTTHSNLNRLYSVGYLIKIGNDKDLLSKVWKKSIGQLFLENRYSSSVEKYYYECSIEFYRYLKLKSNHKVYYNVFYSIIFSIFSNLKTMSKKGIFYIFYDMKLTEEEVDIIINNIPEYQKHYHLISLFKMVINQGGEYGQTSLGKYISTMDAARSITVMNELKAFMNMDSLIKQLMELPKIINSIENDEPQLLYSSFKFNANRIFPILVDLISSMVNCKEINPLFLPLCLSNPKNTVFSDIQNTIITNLSFNLGSQELNDIHQDLISTILSEWDFNELTWDRKLEIFNYCKSIISIDDYKMNRITYLFKNHLDLIEKQRIISIIEHDQIKSLFFLLNTFNTTNNNKYNNQLPDHIIQKILCYFARSYDPKISYQIFNFGLVSKTFHKEICKLFRNKKLSFNMYTTTKFLTNNQWSFLNQGIYYLNYYDLSSFDYKTAEEIFYQASYITFGTPFNYTVNREMNNLTILKVEIDNWREFNSLIAMMKHCHLLERVRIHIGYYLKKIDISKLQTLLTELFQNNHETLQEVKYCYVARDCLKYFNQLKLFLSELFQHTKNIQSHQSRTDKPFTLKTKCINETTIDGRESENFLEQYKFFAENCTQLSITMGSKIAPEFFENANFEKLEKLTIVNESSNSSKCTFMPLLSPIIKLKTLILIMPVVMDILKLIEPHFKDMQYLETLTINICKTITTECLQYLYDIVNTISSPNFKFFDLVIERFPPQSNDYKYGKLQPTNHIKTHFIKIK</sequence>